<accession>A0ABZ2MHK0</accession>
<gene>
    <name evidence="1" type="ORF">V1351_00310</name>
</gene>
<name>A0ABZ2MHK0_9MICO</name>
<dbReference type="InterPro" id="IPR012349">
    <property type="entry name" value="Split_barrel_FMN-bd"/>
</dbReference>
<proteinExistence type="predicted"/>
<evidence type="ECO:0000313" key="2">
    <source>
        <dbReference type="Proteomes" id="UP001382727"/>
    </source>
</evidence>
<protein>
    <submittedName>
        <fullName evidence="1">Pyridoxamine 5'-phosphate oxidase family protein</fullName>
    </submittedName>
</protein>
<keyword evidence="2" id="KW-1185">Reference proteome</keyword>
<dbReference type="Pfam" id="PF12900">
    <property type="entry name" value="Pyridox_ox_2"/>
    <property type="match status" value="1"/>
</dbReference>
<dbReference type="EMBL" id="CP144913">
    <property type="protein sequence ID" value="WXB76532.1"/>
    <property type="molecule type" value="Genomic_DNA"/>
</dbReference>
<evidence type="ECO:0000313" key="1">
    <source>
        <dbReference type="EMBL" id="WXB76532.1"/>
    </source>
</evidence>
<dbReference type="Proteomes" id="UP001382727">
    <property type="component" value="Chromosome"/>
</dbReference>
<sequence length="154" mass="16993">MTTTQQRSQTTATDHRGLGVLDHQECLRRIASTPIGRIAFHDAGETVILPVNHVVDGSCIAFRARWDSVLASAVNQTSVAFEVDEFDALEGTGWSVLVRGVASTVYDEETSRRFEDRLGDQWGEQPDGTFWTSIRPDEVSGREMKATRGECGCC</sequence>
<dbReference type="InterPro" id="IPR024747">
    <property type="entry name" value="Pyridox_Oxase-rel"/>
</dbReference>
<dbReference type="Gene3D" id="2.30.110.10">
    <property type="entry name" value="Electron Transport, Fmn-binding Protein, Chain A"/>
    <property type="match status" value="1"/>
</dbReference>
<dbReference type="SUPFAM" id="SSF50475">
    <property type="entry name" value="FMN-binding split barrel"/>
    <property type="match status" value="1"/>
</dbReference>
<dbReference type="RefSeq" id="WP_338749599.1">
    <property type="nucleotide sequence ID" value="NZ_CP144913.1"/>
</dbReference>
<organism evidence="1 2">
    <name type="scientific">Janibacter alittae</name>
    <dbReference type="NCBI Taxonomy" id="3115209"/>
    <lineage>
        <taxon>Bacteria</taxon>
        <taxon>Bacillati</taxon>
        <taxon>Actinomycetota</taxon>
        <taxon>Actinomycetes</taxon>
        <taxon>Micrococcales</taxon>
        <taxon>Intrasporangiaceae</taxon>
        <taxon>Janibacter</taxon>
    </lineage>
</organism>
<reference evidence="1 2" key="1">
    <citation type="submission" date="2024-02" db="EMBL/GenBank/DDBJ databases">
        <title>Janibacter sp. nov., isolated from gut of marine sandworm.</title>
        <authorList>
            <person name="Kim B."/>
            <person name="Jun M.O."/>
            <person name="Shin N.-R."/>
        </authorList>
    </citation>
    <scope>NUCLEOTIDE SEQUENCE [LARGE SCALE GENOMIC DNA]</scope>
    <source>
        <strain evidence="1 2">A1S7</strain>
    </source>
</reference>